<dbReference type="EMBL" id="BJOU01000001">
    <property type="protein sequence ID" value="GED96132.1"/>
    <property type="molecule type" value="Genomic_DNA"/>
</dbReference>
<reference evidence="3" key="1">
    <citation type="submission" date="2019-06" db="EMBL/GenBank/DDBJ databases">
        <title>Gordonia isolated from sludge of a wastewater treatment plant.</title>
        <authorList>
            <person name="Tamura T."/>
            <person name="Aoyama K."/>
            <person name="Kang Y."/>
            <person name="Saito S."/>
            <person name="Akiyama N."/>
            <person name="Yazawa K."/>
            <person name="Gonoi T."/>
            <person name="Mikami Y."/>
        </authorList>
    </citation>
    <scope>NUCLEOTIDE SEQUENCE [LARGE SCALE GENOMIC DNA]</scope>
    <source>
        <strain evidence="3">NBRC 107697</strain>
    </source>
</reference>
<gene>
    <name evidence="2" type="ORF">nbrc107697_01710</name>
</gene>
<dbReference type="AlphaFoldDB" id="A0A7M3SU08"/>
<comment type="caution">
    <text evidence="2">The sequence shown here is derived from an EMBL/GenBank/DDBJ whole genome shotgun (WGS) entry which is preliminary data.</text>
</comment>
<dbReference type="RefSeq" id="WP_161925643.1">
    <property type="nucleotide sequence ID" value="NZ_BJOU01000001.1"/>
</dbReference>
<proteinExistence type="predicted"/>
<keyword evidence="3" id="KW-1185">Reference proteome</keyword>
<dbReference type="OrthoDB" id="459617at2"/>
<evidence type="ECO:0000313" key="2">
    <source>
        <dbReference type="EMBL" id="GED96132.1"/>
    </source>
</evidence>
<dbReference type="InterPro" id="IPR037401">
    <property type="entry name" value="SnoaL-like"/>
</dbReference>
<dbReference type="Pfam" id="PF12680">
    <property type="entry name" value="SnoaL_2"/>
    <property type="match status" value="1"/>
</dbReference>
<dbReference type="Gene3D" id="3.10.450.50">
    <property type="match status" value="1"/>
</dbReference>
<evidence type="ECO:0000313" key="3">
    <source>
        <dbReference type="Proteomes" id="UP000444980"/>
    </source>
</evidence>
<dbReference type="Proteomes" id="UP000444980">
    <property type="component" value="Unassembled WGS sequence"/>
</dbReference>
<name>A0A7M3SU08_9ACTN</name>
<accession>A0A7M3SU08</accession>
<protein>
    <recommendedName>
        <fullName evidence="1">SnoaL-like domain-containing protein</fullName>
    </recommendedName>
</protein>
<dbReference type="InterPro" id="IPR032710">
    <property type="entry name" value="NTF2-like_dom_sf"/>
</dbReference>
<dbReference type="SUPFAM" id="SSF54427">
    <property type="entry name" value="NTF2-like"/>
    <property type="match status" value="1"/>
</dbReference>
<sequence>MADTATDLTAAINAAVDTYIDLLTNGTPEQIADLYAETFSVEDPIGAPLRTTRDELVEFYGLICNLDEHKATLKWKKVAGNTAVFEFHLFTKAGDAGFEIQPVDVMVFDENGKVSSMRAVWDPATDLKQV</sequence>
<feature type="domain" description="SnoaL-like" evidence="1">
    <location>
        <begin position="16"/>
        <end position="116"/>
    </location>
</feature>
<evidence type="ECO:0000259" key="1">
    <source>
        <dbReference type="Pfam" id="PF12680"/>
    </source>
</evidence>
<organism evidence="2 3">
    <name type="scientific">Gordonia crocea</name>
    <dbReference type="NCBI Taxonomy" id="589162"/>
    <lineage>
        <taxon>Bacteria</taxon>
        <taxon>Bacillati</taxon>
        <taxon>Actinomycetota</taxon>
        <taxon>Actinomycetes</taxon>
        <taxon>Mycobacteriales</taxon>
        <taxon>Gordoniaceae</taxon>
        <taxon>Gordonia</taxon>
    </lineage>
</organism>